<comment type="function">
    <text evidence="9">Probably part of an ABC transporter complex. Responsible for energy coupling to the transport system.</text>
</comment>
<comment type="caution">
    <text evidence="12">The sequence shown here is derived from an EMBL/GenBank/DDBJ whole genome shotgun (WGS) entry which is preliminary data.</text>
</comment>
<dbReference type="EMBL" id="JABXWR010000001">
    <property type="protein sequence ID" value="NVO67515.1"/>
    <property type="molecule type" value="Genomic_DNA"/>
</dbReference>
<dbReference type="RefSeq" id="WP_176789097.1">
    <property type="nucleotide sequence ID" value="NZ_JABXWR010000001.1"/>
</dbReference>
<keyword evidence="5 10" id="KW-0547">Nucleotide-binding</keyword>
<dbReference type="Proteomes" id="UP000570823">
    <property type="component" value="Unassembled WGS sequence"/>
</dbReference>
<keyword evidence="6 10" id="KW-0067">ATP-binding</keyword>
<dbReference type="SMART" id="SM00382">
    <property type="entry name" value="AAA"/>
    <property type="match status" value="1"/>
</dbReference>
<organism evidence="12 13">
    <name type="scientific">Methanofollis tationis</name>
    <dbReference type="NCBI Taxonomy" id="81417"/>
    <lineage>
        <taxon>Archaea</taxon>
        <taxon>Methanobacteriati</taxon>
        <taxon>Methanobacteriota</taxon>
        <taxon>Stenosarchaea group</taxon>
        <taxon>Methanomicrobia</taxon>
        <taxon>Methanomicrobiales</taxon>
        <taxon>Methanomicrobiaceae</taxon>
        <taxon>Methanofollis</taxon>
    </lineage>
</organism>
<dbReference type="PROSITE" id="PS00211">
    <property type="entry name" value="ABC_TRANSPORTER_1"/>
    <property type="match status" value="1"/>
</dbReference>
<dbReference type="InterPro" id="IPR050095">
    <property type="entry name" value="ECF_ABC_transporter_ATP-bd"/>
</dbReference>
<dbReference type="PANTHER" id="PTHR43553:SF24">
    <property type="entry name" value="ENERGY-COUPLING FACTOR TRANSPORTER ATP-BINDING PROTEIN ECFA1"/>
    <property type="match status" value="1"/>
</dbReference>
<dbReference type="PANTHER" id="PTHR43553">
    <property type="entry name" value="HEAVY METAL TRANSPORTER"/>
    <property type="match status" value="1"/>
</dbReference>
<evidence type="ECO:0000256" key="8">
    <source>
        <dbReference type="ARBA" id="ARBA00023136"/>
    </source>
</evidence>
<comment type="similarity">
    <text evidence="2 10">Belongs to the ABC transporter superfamily.</text>
</comment>
<dbReference type="NCBIfam" id="TIGR01166">
    <property type="entry name" value="cbiO"/>
    <property type="match status" value="1"/>
</dbReference>
<dbReference type="InterPro" id="IPR017871">
    <property type="entry name" value="ABC_transporter-like_CS"/>
</dbReference>
<comment type="subcellular location">
    <subcellularLocation>
        <location evidence="1 10">Cell membrane</location>
        <topology evidence="1 10">Peripheral membrane protein</topology>
    </subcellularLocation>
</comment>
<evidence type="ECO:0000256" key="1">
    <source>
        <dbReference type="ARBA" id="ARBA00004202"/>
    </source>
</evidence>
<dbReference type="GO" id="GO:0016887">
    <property type="term" value="F:ATP hydrolysis activity"/>
    <property type="evidence" value="ECO:0007669"/>
    <property type="project" value="InterPro"/>
</dbReference>
<evidence type="ECO:0000256" key="2">
    <source>
        <dbReference type="ARBA" id="ARBA00005417"/>
    </source>
</evidence>
<dbReference type="Pfam" id="PF00005">
    <property type="entry name" value="ABC_tran"/>
    <property type="match status" value="1"/>
</dbReference>
<dbReference type="OrthoDB" id="18209at2157"/>
<keyword evidence="3 10" id="KW-0813">Transport</keyword>
<dbReference type="SUPFAM" id="SSF52540">
    <property type="entry name" value="P-loop containing nucleoside triphosphate hydrolases"/>
    <property type="match status" value="1"/>
</dbReference>
<dbReference type="InterPro" id="IPR003439">
    <property type="entry name" value="ABC_transporter-like_ATP-bd"/>
</dbReference>
<dbReference type="GO" id="GO:0042626">
    <property type="term" value="F:ATPase-coupled transmembrane transporter activity"/>
    <property type="evidence" value="ECO:0007669"/>
    <property type="project" value="TreeGrafter"/>
</dbReference>
<evidence type="ECO:0000256" key="10">
    <source>
        <dbReference type="RuleBase" id="RU364103"/>
    </source>
</evidence>
<dbReference type="InterPro" id="IPR027417">
    <property type="entry name" value="P-loop_NTPase"/>
</dbReference>
<dbReference type="Gene3D" id="3.40.50.300">
    <property type="entry name" value="P-loop containing nucleotide triphosphate hydrolases"/>
    <property type="match status" value="1"/>
</dbReference>
<evidence type="ECO:0000259" key="11">
    <source>
        <dbReference type="PROSITE" id="PS50893"/>
    </source>
</evidence>
<dbReference type="GO" id="GO:0006824">
    <property type="term" value="P:cobalt ion transport"/>
    <property type="evidence" value="ECO:0007669"/>
    <property type="project" value="InterPro"/>
</dbReference>
<dbReference type="CDD" id="cd03225">
    <property type="entry name" value="ABC_cobalt_CbiO_domain1"/>
    <property type="match status" value="1"/>
</dbReference>
<dbReference type="InterPro" id="IPR005876">
    <property type="entry name" value="Co_trans_ATP-bd"/>
</dbReference>
<evidence type="ECO:0000256" key="9">
    <source>
        <dbReference type="ARBA" id="ARBA00025157"/>
    </source>
</evidence>
<gene>
    <name evidence="12" type="ORF">HWN36_09410</name>
</gene>
<dbReference type="InterPro" id="IPR003593">
    <property type="entry name" value="AAA+_ATPase"/>
</dbReference>
<dbReference type="AlphaFoldDB" id="A0A7K4HQG8"/>
<comment type="function">
    <text evidence="10">Part of an ABC transporter complex. Responsible for energy coupling to the transport system.</text>
</comment>
<dbReference type="FunFam" id="3.40.50.300:FF:000224">
    <property type="entry name" value="Energy-coupling factor transporter ATP-binding protein EcfA"/>
    <property type="match status" value="1"/>
</dbReference>
<keyword evidence="4 10" id="KW-1003">Cell membrane</keyword>
<dbReference type="GO" id="GO:0005524">
    <property type="term" value="F:ATP binding"/>
    <property type="evidence" value="ECO:0007669"/>
    <property type="project" value="UniProtKB-UniRule"/>
</dbReference>
<dbReference type="PROSITE" id="PS50893">
    <property type="entry name" value="ABC_TRANSPORTER_2"/>
    <property type="match status" value="1"/>
</dbReference>
<keyword evidence="13" id="KW-1185">Reference proteome</keyword>
<evidence type="ECO:0000256" key="6">
    <source>
        <dbReference type="ARBA" id="ARBA00022840"/>
    </source>
</evidence>
<name>A0A7K4HQG8_9EURY</name>
<evidence type="ECO:0000256" key="7">
    <source>
        <dbReference type="ARBA" id="ARBA00022967"/>
    </source>
</evidence>
<keyword evidence="8 10" id="KW-0472">Membrane</keyword>
<reference evidence="12 13" key="1">
    <citation type="submission" date="2020-06" db="EMBL/GenBank/DDBJ databases">
        <title>Methanofollis fontis sp. nov., a methanogen isolated from marine sediments near a cold seep at Four-Way Closure Ridge offshore southwestern Taiwan.</title>
        <authorList>
            <person name="Chen S.-C."/>
            <person name="Teng N.-H."/>
            <person name="Lin Y.-S."/>
            <person name="Lai M.-C."/>
            <person name="Chen H.-H."/>
            <person name="Wang C.-C."/>
        </authorList>
    </citation>
    <scope>NUCLEOTIDE SEQUENCE [LARGE SCALE GENOMIC DNA]</scope>
    <source>
        <strain evidence="12 13">DSM 2702</strain>
    </source>
</reference>
<keyword evidence="7" id="KW-1278">Translocase</keyword>
<dbReference type="InterPro" id="IPR015856">
    <property type="entry name" value="ABC_transpr_CbiO/EcfA_su"/>
</dbReference>
<evidence type="ECO:0000256" key="4">
    <source>
        <dbReference type="ARBA" id="ARBA00022475"/>
    </source>
</evidence>
<evidence type="ECO:0000256" key="3">
    <source>
        <dbReference type="ARBA" id="ARBA00022448"/>
    </source>
</evidence>
<dbReference type="GO" id="GO:0043190">
    <property type="term" value="C:ATP-binding cassette (ABC) transporter complex"/>
    <property type="evidence" value="ECO:0007669"/>
    <property type="project" value="TreeGrafter"/>
</dbReference>
<protein>
    <recommendedName>
        <fullName evidence="10">ABC transporter ATP-binding protein</fullName>
    </recommendedName>
</protein>
<evidence type="ECO:0000313" key="13">
    <source>
        <dbReference type="Proteomes" id="UP000570823"/>
    </source>
</evidence>
<evidence type="ECO:0000256" key="5">
    <source>
        <dbReference type="ARBA" id="ARBA00022741"/>
    </source>
</evidence>
<evidence type="ECO:0000313" key="12">
    <source>
        <dbReference type="EMBL" id="NVO67515.1"/>
    </source>
</evidence>
<proteinExistence type="inferred from homology"/>
<accession>A0A7K4HQG8</accession>
<feature type="domain" description="ABC transporter" evidence="11">
    <location>
        <begin position="5"/>
        <end position="240"/>
    </location>
</feature>
<sequence>MTCALEFQDVHFAYQDGPESLRGISIAVKKGEKVALVGPNGAGKTTLLLMCNGTLRPTKGRVLLDGEALAYDTRSLREVRRKVGLVFQNSDAQLFAPTVWQDVAFGPVNLGMPADRVKSVVARALHDVGLVGFEKRPPHHLSGGEKKRVAIAGVLAMDPEVIVFDEPTSSLDPATAEEVMDLLDEVNHSGRTVILSTHDVELAYRWADTVVLMDQGEVLSTGTAEALFSDVALLHRARLKPPVVMDLFRELAGRGVLSREAPPGNALAFTDLVERQVLGRVSPDGHGRIYIADVGDGAADRVKTLLSSGTVERVGAMGTKAKRFAGDEKIALDFTYGVIDKCLLRAVNGENSLVLTSGGMVEHTVGRIAAYMTESGRQIEVCRM</sequence>